<reference evidence="5 6" key="1">
    <citation type="submission" date="2018-06" db="EMBL/GenBank/DDBJ databases">
        <title>Genomic Encyclopedia of Archaeal and Bacterial Type Strains, Phase II (KMG-II): from individual species to whole genera.</title>
        <authorList>
            <person name="Goeker M."/>
        </authorList>
    </citation>
    <scope>NUCLEOTIDE SEQUENCE [LARGE SCALE GENOMIC DNA]</scope>
    <source>
        <strain evidence="5 6">DSM 24525</strain>
    </source>
</reference>
<evidence type="ECO:0000313" key="6">
    <source>
        <dbReference type="Proteomes" id="UP000249688"/>
    </source>
</evidence>
<proteinExistence type="predicted"/>
<comment type="caution">
    <text evidence="5">The sequence shown here is derived from an EMBL/GenBank/DDBJ whole genome shotgun (WGS) entry which is preliminary data.</text>
</comment>
<evidence type="ECO:0000256" key="3">
    <source>
        <dbReference type="ARBA" id="ARBA00023136"/>
    </source>
</evidence>
<dbReference type="InterPro" id="IPR000184">
    <property type="entry name" value="Bac_surfAg_D15"/>
</dbReference>
<dbReference type="Gene3D" id="3.10.20.310">
    <property type="entry name" value="membrane protein fhac"/>
    <property type="match status" value="1"/>
</dbReference>
<feature type="domain" description="Bacterial surface antigen (D15)" evidence="4">
    <location>
        <begin position="332"/>
        <end position="632"/>
    </location>
</feature>
<gene>
    <name evidence="5" type="ORF">C8P66_12147</name>
</gene>
<dbReference type="PANTHER" id="PTHR12815">
    <property type="entry name" value="SORTING AND ASSEMBLY MACHINERY SAMM50 PROTEIN FAMILY MEMBER"/>
    <property type="match status" value="1"/>
</dbReference>
<dbReference type="Gene3D" id="2.40.160.50">
    <property type="entry name" value="membrane protein fhac: a member of the omp85/tpsb transporter family"/>
    <property type="match status" value="1"/>
</dbReference>
<dbReference type="GO" id="GO:0019867">
    <property type="term" value="C:outer membrane"/>
    <property type="evidence" value="ECO:0007669"/>
    <property type="project" value="InterPro"/>
</dbReference>
<keyword evidence="2" id="KW-0812">Transmembrane</keyword>
<dbReference type="InterPro" id="IPR039910">
    <property type="entry name" value="D15-like"/>
</dbReference>
<evidence type="ECO:0000259" key="4">
    <source>
        <dbReference type="Pfam" id="PF01103"/>
    </source>
</evidence>
<keyword evidence="3" id="KW-0472">Membrane</keyword>
<dbReference type="EMBL" id="QKYU01000021">
    <property type="protein sequence ID" value="PZW41340.1"/>
    <property type="molecule type" value="Genomic_DNA"/>
</dbReference>
<comment type="subcellular location">
    <subcellularLocation>
        <location evidence="1">Membrane</location>
    </subcellularLocation>
</comment>
<dbReference type="Pfam" id="PF01103">
    <property type="entry name" value="Omp85"/>
    <property type="match status" value="1"/>
</dbReference>
<name>A0A2W7K166_9PROT</name>
<dbReference type="PANTHER" id="PTHR12815:SF42">
    <property type="entry name" value="BACTERIAL SURFACE ANTIGEN (D15) DOMAIN-CONTAINING PROTEIN"/>
    <property type="match status" value="1"/>
</dbReference>
<accession>A0A2W7K166</accession>
<evidence type="ECO:0000256" key="1">
    <source>
        <dbReference type="ARBA" id="ARBA00004370"/>
    </source>
</evidence>
<protein>
    <submittedName>
        <fullName evidence="5">Autotransporter secretion outer membrane protein TamA</fullName>
    </submittedName>
</protein>
<sequence>MTVFSWPRALPRVLAAVATLLVALPWTLPSPAQEAPPAEAPAEAEVAGLAYTLEIAPSGDDALDAALLAASRLQSLIGAPPQDMAGLLARVAEDLGRLPEVFHAEGYWGGGIGAEVAGRPAETVSLLTTPATPVPVRLLPRPGPRYSYGVLTLRPAGDAAPGAVAAAGAELGLTPGDPARIEPVLTAEAGLIRRLREAGYPLASVVGREAVVDYDRHVLDIAWRIEPGPAAVFGTPVVEGATRTDRAFLERVAGRLAGQPFSPATLERSRRDLSALGVFAAVRAAPGSRLGPGNSLPVTFTVQERPVHAIGASAAYETNYGPSARLWWEHRNLFGRAERFRIEADVSRLGDGGTENTNARLSATLRKPEIFGTPNLTLTSEIAVLRERLDAYSRDAVLGTLGLERKLTELWTVSGGLSAETGRAAEESGPFRTYTLFSVPLVARRDDTTSLLDPRRGSRITLAVAPSYEMEAAEAYAVMKASGSVYLDLLGEGRGVLALRGVLGSLAGAEPAQVPPQQRFFAGGGGSVRGYDYQSIGPRTAGNRARGGASLVETSVEWRQQISGPWGAAVFIDGGSVGDSATPDFGELRFGAGAGVRYNTPIGPIRVDVAVPLVGQTGSSAYGIYIGLGQAF</sequence>
<dbReference type="AlphaFoldDB" id="A0A2W7K166"/>
<evidence type="ECO:0000256" key="2">
    <source>
        <dbReference type="ARBA" id="ARBA00022452"/>
    </source>
</evidence>
<keyword evidence="2" id="KW-1134">Transmembrane beta strand</keyword>
<keyword evidence="6" id="KW-1185">Reference proteome</keyword>
<evidence type="ECO:0000313" key="5">
    <source>
        <dbReference type="EMBL" id="PZW41340.1"/>
    </source>
</evidence>
<dbReference type="Proteomes" id="UP000249688">
    <property type="component" value="Unassembled WGS sequence"/>
</dbReference>
<organism evidence="5 6">
    <name type="scientific">Humitalea rosea</name>
    <dbReference type="NCBI Taxonomy" id="990373"/>
    <lineage>
        <taxon>Bacteria</taxon>
        <taxon>Pseudomonadati</taxon>
        <taxon>Pseudomonadota</taxon>
        <taxon>Alphaproteobacteria</taxon>
        <taxon>Acetobacterales</taxon>
        <taxon>Roseomonadaceae</taxon>
        <taxon>Humitalea</taxon>
    </lineage>
</organism>